<evidence type="ECO:0000259" key="6">
    <source>
        <dbReference type="PROSITE" id="PS50075"/>
    </source>
</evidence>
<dbReference type="SMART" id="SM00822">
    <property type="entry name" value="PKS_KR"/>
    <property type="match status" value="1"/>
</dbReference>
<dbReference type="SMART" id="SM01294">
    <property type="entry name" value="PKS_PP_betabranch"/>
    <property type="match status" value="1"/>
</dbReference>
<feature type="compositionally biased region" description="Basic and acidic residues" evidence="5">
    <location>
        <begin position="431"/>
        <end position="451"/>
    </location>
</feature>
<dbReference type="GO" id="GO:0016874">
    <property type="term" value="F:ligase activity"/>
    <property type="evidence" value="ECO:0007669"/>
    <property type="project" value="UniProtKB-KW"/>
</dbReference>
<accession>A0ABW1C764</accession>
<dbReference type="PANTHER" id="PTHR43775:SF51">
    <property type="entry name" value="INACTIVE PHENOLPHTHIOCEROL SYNTHESIS POLYKETIDE SYNTHASE TYPE I PKS1-RELATED"/>
    <property type="match status" value="1"/>
</dbReference>
<evidence type="ECO:0000256" key="1">
    <source>
        <dbReference type="ARBA" id="ARBA00022450"/>
    </source>
</evidence>
<dbReference type="InterPro" id="IPR032821">
    <property type="entry name" value="PKS_assoc"/>
</dbReference>
<protein>
    <submittedName>
        <fullName evidence="9">Type I polyketide synthase</fullName>
        <ecNumber evidence="9">2.3.1.-</ecNumber>
        <ecNumber evidence="9">6.4.-.-</ecNumber>
    </submittedName>
</protein>
<dbReference type="PROSITE" id="PS00606">
    <property type="entry name" value="KS3_1"/>
    <property type="match status" value="1"/>
</dbReference>
<dbReference type="CDD" id="cd08956">
    <property type="entry name" value="KR_3_FAS_SDR_x"/>
    <property type="match status" value="1"/>
</dbReference>
<feature type="region of interest" description="Disordered" evidence="5">
    <location>
        <begin position="888"/>
        <end position="941"/>
    </location>
</feature>
<dbReference type="InterPro" id="IPR020841">
    <property type="entry name" value="PKS_Beta-ketoAc_synthase_dom"/>
</dbReference>
<dbReference type="InterPro" id="IPR049900">
    <property type="entry name" value="PKS_mFAS_DH"/>
</dbReference>
<proteinExistence type="predicted"/>
<feature type="region of interest" description="N-terminal hotdog fold" evidence="4">
    <location>
        <begin position="1951"/>
        <end position="2075"/>
    </location>
</feature>
<keyword evidence="9" id="KW-0436">Ligase</keyword>
<feature type="domain" description="PKS/mFAS DH" evidence="8">
    <location>
        <begin position="1951"/>
        <end position="2221"/>
    </location>
</feature>
<gene>
    <name evidence="9" type="ORF">ACFPUY_39215</name>
</gene>
<keyword evidence="10" id="KW-1185">Reference proteome</keyword>
<dbReference type="Pfam" id="PF02801">
    <property type="entry name" value="Ketoacyl-synt_C"/>
    <property type="match status" value="2"/>
</dbReference>
<name>A0ABW1C764_9ACTN</name>
<dbReference type="EMBL" id="JBHSNW010000031">
    <property type="protein sequence ID" value="MFC5821157.1"/>
    <property type="molecule type" value="Genomic_DNA"/>
</dbReference>
<dbReference type="SMART" id="SM00825">
    <property type="entry name" value="PKS_KS"/>
    <property type="match status" value="2"/>
</dbReference>
<dbReference type="Pfam" id="PF16197">
    <property type="entry name" value="KAsynt_C_assoc"/>
    <property type="match status" value="2"/>
</dbReference>
<evidence type="ECO:0000259" key="8">
    <source>
        <dbReference type="PROSITE" id="PS52019"/>
    </source>
</evidence>
<dbReference type="Pfam" id="PF00698">
    <property type="entry name" value="Acyl_transf_1"/>
    <property type="match status" value="2"/>
</dbReference>
<dbReference type="SMART" id="SM00826">
    <property type="entry name" value="PKS_DH"/>
    <property type="match status" value="1"/>
</dbReference>
<dbReference type="Pfam" id="PF00109">
    <property type="entry name" value="ketoacyl-synt"/>
    <property type="match status" value="2"/>
</dbReference>
<evidence type="ECO:0000259" key="7">
    <source>
        <dbReference type="PROSITE" id="PS52004"/>
    </source>
</evidence>
<evidence type="ECO:0000313" key="10">
    <source>
        <dbReference type="Proteomes" id="UP001596096"/>
    </source>
</evidence>
<reference evidence="10" key="1">
    <citation type="journal article" date="2019" name="Int. J. Syst. Evol. Microbiol.">
        <title>The Global Catalogue of Microorganisms (GCM) 10K type strain sequencing project: providing services to taxonomists for standard genome sequencing and annotation.</title>
        <authorList>
            <consortium name="The Broad Institute Genomics Platform"/>
            <consortium name="The Broad Institute Genome Sequencing Center for Infectious Disease"/>
            <person name="Wu L."/>
            <person name="Ma J."/>
        </authorList>
    </citation>
    <scope>NUCLEOTIDE SEQUENCE [LARGE SCALE GENOMIC DNA]</scope>
    <source>
        <strain evidence="10">CGMCC 4.7106</strain>
    </source>
</reference>
<dbReference type="Pfam" id="PF21089">
    <property type="entry name" value="PKS_DH_N"/>
    <property type="match status" value="1"/>
</dbReference>
<dbReference type="InterPro" id="IPR013968">
    <property type="entry name" value="PKS_KR"/>
</dbReference>
<keyword evidence="9" id="KW-0012">Acyltransferase</keyword>
<dbReference type="EC" id="2.3.1.-" evidence="9"/>
<dbReference type="EC" id="6.4.-.-" evidence="9"/>
<sequence>MGDESIRPVVTGGPDAIAVVGMACRLPGAADPGAFWKLLREGVDAVTEAPEDRWPEATEYRRGGFLQDVHGFDAAFFGISPNEAAAMDPHQRLVLELAWESLESSRTAPGGLRGSAAGVFLGAISNDHAALLARAGAQPGRHAYTGANRAMIANRVSYFLGLRGPSLTLDAGQSSSLVAVHLACESLRRGETALALAGGVNLNLSGETTDAIGSFGALSPDGRCHVFDSRANGYVRGEGGAVVVLKRLADALAEGDTVHAVILGGAVNNDGGGEGLTVPSRRAQEEAIRLACAHAGVAPGDVGYVELHGTGTRVGDPVEAAALGAAYGTARQDGDPLPVGSVKTNIGHLEGAAGIAGLLKVVLAIKHRELPASLHFASPPPEIPLTDLRLRVVRETVPWSAGGRLVAGVSSFGMGGTNCHLLLAEPPPRSPEPEDLARTRSEDLDLRRSGDAHAPGARAGGDAGWPWVVSARSPEALRAAAGRLAEVAAEPGAEPDGIAAGLLRSRTAFEHRAVVLGADREARLSGLRALAGGLPHDDVVLGAATAGRRVFVFPGQGSQWPGMARELLAASPVFAARVAECADALAPHTDFSLVDVLGERPGAPGLDRVDVVQPALWAVMVALAEVWRSHGVEPDLVVGHSQGEIAAATVVGALSLPDAARVVALRSRAIAGMAGRGGMLSVAAPLDVVERAIGPLAVSVAAVNGPRSVVVAGPRELLDELAGRLTDHRTKAIPVDYASHTAEVEQVRDEVLAALAPIRPVSAATAFVSTLTGEPMDTAGLDAGYWYRSLRNPVRFAQAVRVAIGERCDLFVECSPHPVLATAVEETAEDAGGEAVVIGTLRRGEGGAGRVLRSLARAYAAGAPVEWPAVRETPRSCLADLPTYPFQRRSYGPATPDAHRPSHLPGDRVPGREPDGVRDGDGGTPDALSGEEREVRSARSSAEVRELVLETAARLLGHDDAAALEPARTFKDLGFESATSLELRDRLRAATGLKLPTGLLFDHPTPARLADHLYALLTASAPETPVVRPRPRQAEADDPIAVIGMGCRYPGGVASPEDLWRLAGTGQDAIGEFPANRGWDLDALFATGPDRSGTSDTRYGGFLYDADRFDAAFFGISPREAAAMDPQQRLLLEICWESIERAGIDPADLRGSATAVFMGAMAPEYGPRLHRTAGLADGHLLTGTALSVVSGRIAYTFGLEGPALTTDTACSSSLVSVVLAVQALRRGECAMALAGGATVMSSPGMFVEFSRQGGLAADGRCKAFSAAADGTGWAEGAGVLLLERLSDARRLGHPVRALIRGGAVNQDGASNGLTAPSGPAQERVIRQALADAMLDARDVDVVEAHGTGTTLGDPIEAQALLATYGRGRPVERPVWLGSLKSNIGHTQAAAGVAGVIKMVKALEHRTLPPTLHADEPTPHVDWESGGVRLLTEAVELPGERPVRAGVSSFGVSGTNAHVILEGAPATPSGGPLARVPEVGDGPPEPVSVAGDGPLAQAFAAGDGPLVWPVSARSAESLRAQAARLLAYGEGVADRDLAGVGRALARRASFEHRAVIVAGDRRELLAGLAALAEGGSDAAVVSGVAAPGVRPVFVFPGQGSQWAGMAVDLLDDDETFRAALLRCEEALRPHIGWSVVDVLRGASGAPALEGSDVIQPVLFAVMVSLAEVWRSLGVRPSAVLGHSQGEITAACVAGALSLEDAAKIVALRSRALTRLGDRGGMLAVPVDAERAARMLEPWAGRLWLAIHSGPDSSVVAGDADALEEFTAAHGDTVRIRRVAIGYAAHTPHIDALREELLETLGGVHPRPAEVAFCSSLEGGTIDTDRLTADYWFTSLRRPVLFRQAVESLAGSGTPVFVECSPHPVLTGHVEDTLADASGGATGTLRRGDGGAARLFKSAAQAWVLGVDVDWPAALGPATSHDDGLPTYPFEAARHWLDAEPVVAGGGLAPSRHPLLGAGVPLAAEDGFLLAGQLSLATAPWLGDHAVEGAVLLPGTAFVELALEAAAKVGCDEVEDLTLEAPLFLPGTGAVQLQLAVGGPDEQGRRTVTVHGRTGGDAEEGWIRHATGLLGAGTAPAAPISWPPRAEPVDLDDLYGRLAERGYEYGPAFQGLRAAWRAGDHAYAEVTLPEPVSGEAGRFTLHPALLDAALHLVVLESADDSGLLLPFSWNGVRVVATGARTLRVRIDGSGDDRVSLTIFDGAGQWIGGVDTLVLRRMPRNAAAPVSSTGSAAHVVEWVEPVVAGVSELRWALAGSDELTDEIGAELAAAGIEPPRYYDLASLAEMSAAGVPDLVLAPCQADPGDLPYSAHDAVGQALDLVQGWLGDERFAGSRLVCLTRGDDPASAAVRGLVRAAQSEQPGRFVLADVPEKFSAWGPLAAAVAAGETEIAGRDDTVLVPRLARRPATTAPAEVSSATAGAVLVTGGTGGLGALVARRLVARHGVRDLVLLSRRGLEAAGAAGLVAELEEAGARVRVAACDVSDHAQLADVVASAGPLAGVVHVAGVLDDGLVEGLTPERVAGVLGPKADAAWFLHELTRDLGFFVLFSSLAGVVGNAGQGNYAAANAFLDGLAVARRAAGLPAVSVAWGLWDVESGMSGAMGEADRARLARAGIAPLPVEEGLALFDAALAGDAEPVVVAARWDMAGLRARAESEELPSVLRGLVRMPRRAAAGAEAQPSAGPAELTERLAALGEAGALTHLTELVRSHVAAVLAYGGADSIDVDRAFNELGFDSLTAVELRNRLTTGTGLRLPSTLVFDHPTVRSLAEYLFRTLAPETPSAEDALRTAVDQAESVMLAANGEADAVRDRLVAILQSALTRIGATPADTLAAAPTRSNGAAEEIVSASDEEIFALIDNRTMTSPLRSPQEGLDHGE</sequence>
<feature type="compositionally biased region" description="Basic and acidic residues" evidence="5">
    <location>
        <begin position="930"/>
        <end position="941"/>
    </location>
</feature>
<keyword evidence="1" id="KW-0596">Phosphopantetheine</keyword>
<dbReference type="InterPro" id="IPR006162">
    <property type="entry name" value="Ppantetheine_attach_site"/>
</dbReference>
<comment type="caution">
    <text evidence="9">The sequence shown here is derived from an EMBL/GenBank/DDBJ whole genome shotgun (WGS) entry which is preliminary data.</text>
</comment>
<dbReference type="InterPro" id="IPR049552">
    <property type="entry name" value="PKS_DH_N"/>
</dbReference>
<evidence type="ECO:0000256" key="4">
    <source>
        <dbReference type="PROSITE-ProRule" id="PRU01363"/>
    </source>
</evidence>
<dbReference type="GO" id="GO:0016746">
    <property type="term" value="F:acyltransferase activity"/>
    <property type="evidence" value="ECO:0007669"/>
    <property type="project" value="UniProtKB-KW"/>
</dbReference>
<feature type="region of interest" description="C-terminal hotdog fold" evidence="4">
    <location>
        <begin position="2084"/>
        <end position="2221"/>
    </location>
</feature>
<feature type="compositionally biased region" description="Basic and acidic residues" evidence="5">
    <location>
        <begin position="897"/>
        <end position="921"/>
    </location>
</feature>
<feature type="domain" description="Carrier" evidence="6">
    <location>
        <begin position="2698"/>
        <end position="2773"/>
    </location>
</feature>
<dbReference type="InterPro" id="IPR020806">
    <property type="entry name" value="PKS_PP-bd"/>
</dbReference>
<feature type="region of interest" description="Disordered" evidence="5">
    <location>
        <begin position="422"/>
        <end position="465"/>
    </location>
</feature>
<dbReference type="InterPro" id="IPR020807">
    <property type="entry name" value="PKS_DH"/>
</dbReference>
<dbReference type="InterPro" id="IPR057326">
    <property type="entry name" value="KR_dom"/>
</dbReference>
<dbReference type="InterPro" id="IPR050091">
    <property type="entry name" value="PKS_NRPS_Biosynth_Enz"/>
</dbReference>
<dbReference type="Pfam" id="PF08659">
    <property type="entry name" value="KR"/>
    <property type="match status" value="1"/>
</dbReference>
<dbReference type="Proteomes" id="UP001596096">
    <property type="component" value="Unassembled WGS sequence"/>
</dbReference>
<dbReference type="PROSITE" id="PS52004">
    <property type="entry name" value="KS3_2"/>
    <property type="match status" value="2"/>
</dbReference>
<dbReference type="InterPro" id="IPR049551">
    <property type="entry name" value="PKS_DH_C"/>
</dbReference>
<feature type="active site" description="Proton donor; for dehydratase activity" evidence="4">
    <location>
        <position position="2145"/>
    </location>
</feature>
<evidence type="ECO:0000256" key="5">
    <source>
        <dbReference type="SAM" id="MobiDB-lite"/>
    </source>
</evidence>
<dbReference type="PROSITE" id="PS50075">
    <property type="entry name" value="CARRIER"/>
    <property type="match status" value="2"/>
</dbReference>
<organism evidence="9 10">
    <name type="scientific">Nonomuraea harbinensis</name>
    <dbReference type="NCBI Taxonomy" id="1286938"/>
    <lineage>
        <taxon>Bacteria</taxon>
        <taxon>Bacillati</taxon>
        <taxon>Actinomycetota</taxon>
        <taxon>Actinomycetes</taxon>
        <taxon>Streptosporangiales</taxon>
        <taxon>Streptosporangiaceae</taxon>
        <taxon>Nonomuraea</taxon>
    </lineage>
</organism>
<dbReference type="InterPro" id="IPR014043">
    <property type="entry name" value="Acyl_transferase_dom"/>
</dbReference>
<dbReference type="Pfam" id="PF14765">
    <property type="entry name" value="PS-DH"/>
    <property type="match status" value="1"/>
</dbReference>
<dbReference type="CDD" id="cd00833">
    <property type="entry name" value="PKS"/>
    <property type="match status" value="2"/>
</dbReference>
<feature type="domain" description="Carrier" evidence="6">
    <location>
        <begin position="942"/>
        <end position="1017"/>
    </location>
</feature>
<evidence type="ECO:0000256" key="2">
    <source>
        <dbReference type="ARBA" id="ARBA00022553"/>
    </source>
</evidence>
<feature type="domain" description="Ketosynthase family 3 (KS3)" evidence="7">
    <location>
        <begin position="1037"/>
        <end position="1462"/>
    </location>
</feature>
<dbReference type="PROSITE" id="PS52019">
    <property type="entry name" value="PKS_MFAS_DH"/>
    <property type="match status" value="1"/>
</dbReference>
<dbReference type="InterPro" id="IPR009081">
    <property type="entry name" value="PP-bd_ACP"/>
</dbReference>
<dbReference type="InterPro" id="IPR014030">
    <property type="entry name" value="Ketoacyl_synth_N"/>
</dbReference>
<evidence type="ECO:0000256" key="3">
    <source>
        <dbReference type="ARBA" id="ARBA00022679"/>
    </source>
</evidence>
<feature type="domain" description="Ketosynthase family 3 (KS3)" evidence="7">
    <location>
        <begin position="14"/>
        <end position="425"/>
    </location>
</feature>
<dbReference type="InterPro" id="IPR014031">
    <property type="entry name" value="Ketoacyl_synth_C"/>
</dbReference>
<dbReference type="InterPro" id="IPR018201">
    <property type="entry name" value="Ketoacyl_synth_AS"/>
</dbReference>
<dbReference type="SMART" id="SM00827">
    <property type="entry name" value="PKS_AT"/>
    <property type="match status" value="2"/>
</dbReference>
<dbReference type="Pfam" id="PF00550">
    <property type="entry name" value="PP-binding"/>
    <property type="match status" value="2"/>
</dbReference>
<keyword evidence="3 9" id="KW-0808">Transferase</keyword>
<dbReference type="SMART" id="SM00823">
    <property type="entry name" value="PKS_PP"/>
    <property type="match status" value="2"/>
</dbReference>
<dbReference type="PANTHER" id="PTHR43775">
    <property type="entry name" value="FATTY ACID SYNTHASE"/>
    <property type="match status" value="1"/>
</dbReference>
<keyword evidence="2" id="KW-0597">Phosphoprotein</keyword>
<evidence type="ECO:0000313" key="9">
    <source>
        <dbReference type="EMBL" id="MFC5821157.1"/>
    </source>
</evidence>
<dbReference type="RefSeq" id="WP_219552399.1">
    <property type="nucleotide sequence ID" value="NZ_JAHKRN010000093.1"/>
</dbReference>
<dbReference type="PROSITE" id="PS00012">
    <property type="entry name" value="PHOSPHOPANTETHEINE"/>
    <property type="match status" value="1"/>
</dbReference>
<feature type="active site" description="Proton acceptor; for dehydratase activity" evidence="4">
    <location>
        <position position="1983"/>
    </location>
</feature>